<dbReference type="Pfam" id="PF01757">
    <property type="entry name" value="Acyl_transf_3"/>
    <property type="match status" value="1"/>
</dbReference>
<dbReference type="InterPro" id="IPR050879">
    <property type="entry name" value="Acyltransferase_3"/>
</dbReference>
<feature type="transmembrane region" description="Helical" evidence="2">
    <location>
        <begin position="364"/>
        <end position="383"/>
    </location>
</feature>
<organism evidence="5 6">
    <name type="scientific">Corynebacterium terpenotabidum Y-11</name>
    <dbReference type="NCBI Taxonomy" id="1200352"/>
    <lineage>
        <taxon>Bacteria</taxon>
        <taxon>Bacillati</taxon>
        <taxon>Actinomycetota</taxon>
        <taxon>Actinomycetes</taxon>
        <taxon>Mycobacteriales</taxon>
        <taxon>Corynebacteriaceae</taxon>
        <taxon>Corynebacterium</taxon>
    </lineage>
</organism>
<dbReference type="PANTHER" id="PTHR23028:SF53">
    <property type="entry name" value="ACYL_TRANSF_3 DOMAIN-CONTAINING PROTEIN"/>
    <property type="match status" value="1"/>
</dbReference>
<reference evidence="5 6" key="1">
    <citation type="submission" date="2012-06" db="EMBL/GenBank/DDBJ databases">
        <title>Complete genome sequence of Corynebacterium terpenotabidum Y-11 (=DSM 44721).</title>
        <authorList>
            <person name="Ruckert C."/>
            <person name="Albersmeier A."/>
            <person name="Al-Dilaimi A."/>
            <person name="Szczepanowski R."/>
            <person name="Kalinowski J."/>
        </authorList>
    </citation>
    <scope>NUCLEOTIDE SEQUENCE [LARGE SCALE GENOMIC DNA]</scope>
    <source>
        <strain evidence="5 6">Y-11</strain>
    </source>
</reference>
<name>S4XMM5_9CORY</name>
<feature type="transmembrane region" description="Helical" evidence="2">
    <location>
        <begin position="163"/>
        <end position="181"/>
    </location>
</feature>
<dbReference type="EMBL" id="CP003696">
    <property type="protein sequence ID" value="AGP31913.1"/>
    <property type="molecule type" value="Genomic_DNA"/>
</dbReference>
<feature type="transmembrane region" description="Helical" evidence="2">
    <location>
        <begin position="224"/>
        <end position="241"/>
    </location>
</feature>
<dbReference type="RefSeq" id="WP_020442261.1">
    <property type="nucleotide sequence ID" value="NC_021663.1"/>
</dbReference>
<dbReference type="OrthoDB" id="3404679at2"/>
<feature type="domain" description="SGNH" evidence="4">
    <location>
        <begin position="518"/>
        <end position="746"/>
    </location>
</feature>
<accession>S4XMM5</accession>
<dbReference type="GO" id="GO:0016020">
    <property type="term" value="C:membrane"/>
    <property type="evidence" value="ECO:0007669"/>
    <property type="project" value="TreeGrafter"/>
</dbReference>
<feature type="region of interest" description="Disordered" evidence="1">
    <location>
        <begin position="757"/>
        <end position="825"/>
    </location>
</feature>
<sequence length="865" mass="92840">MKITADSPDASGTAEVPVPPRRTLTHRRDIDGLRGLAIALVVFFHVFVGRVSSGVDVFLLIGGIFFFGPQIRNALDPAGLTVVQSFLRIFRRLYPALVVVVGVTLLASVLIYSDVRWEQSAGDAVASLLYHQNLHLASQGEDYSAIGTDVSLYQHLWSMSAQMQVYVGSLIVITVVVGLVTRRRGRRIGGRSCRVLVIVATAASFAYAVYLHGVDQGLNYYSPLTRFWEIGLGGLFGLYLLRRPVPWWLRWPAGLLGVALIIGTGLFLDGAAQFPGPLTLIPLAGAALVILAGNPAREVDAAHPVVVGVTALLSTRPFQTLGRISYSLYLWHWPLLVLATYLYSTDTVTSAGSGDGITGTLGTARGIAVGTGVIVVALVLAWATNRLVERPLQQQGKPARSWIIGDRGYLEPSLGTRRGRVQGAAALAMAAVTAGVFVFSPWVQARNADRAQALSVTDVDRTLYPGPEALLSGASVPAGQEVLPDPIDDAPMMADTLKDICVALFETTDLVWTKNLNRSEEPCVYGDVDSDRTMYLVGGSHSEHYLPALDLIAKERHIKIVPIIKLGCVLGMGALPKWDGSDYPECTEWDEKAQEYIFDNPPTDGVFMTVTRPTTIQGDGPDQVPDEYYEIVKKLSDAGIHTWGVRDTPWVMDRPGSQGNARICVADGHFDPDDPEQDCGVDRSEALLPVNPAIAAYAGLDVTHIDISDAVCTETRCPGVVGNVLVYRDAQHFTSLYASMLAPEIYRQMYDGASISSGDVEATSTPGEPAAKDVTRMPKPLEDGYTPSDPSLLEEKDRTTTASTTSSVVPEDLADATGVGGEPSDAIAGGFVDRDGDGWDDTIFGLGYGVTYGGGGRGYGTGYGY</sequence>
<keyword evidence="2" id="KW-1133">Transmembrane helix</keyword>
<dbReference type="InterPro" id="IPR002656">
    <property type="entry name" value="Acyl_transf_3_dom"/>
</dbReference>
<evidence type="ECO:0000259" key="3">
    <source>
        <dbReference type="Pfam" id="PF01757"/>
    </source>
</evidence>
<evidence type="ECO:0000256" key="2">
    <source>
        <dbReference type="SAM" id="Phobius"/>
    </source>
</evidence>
<dbReference type="KEGG" id="cter:A606_11370"/>
<feature type="transmembrane region" description="Helical" evidence="2">
    <location>
        <begin position="326"/>
        <end position="344"/>
    </location>
</feature>
<gene>
    <name evidence="5" type="ORF">A606_11370</name>
</gene>
<keyword evidence="6" id="KW-1185">Reference proteome</keyword>
<feature type="compositionally biased region" description="Polar residues" evidence="1">
    <location>
        <begin position="757"/>
        <end position="766"/>
    </location>
</feature>
<feature type="transmembrane region" description="Helical" evidence="2">
    <location>
        <begin position="93"/>
        <end position="112"/>
    </location>
</feature>
<dbReference type="GO" id="GO:0016747">
    <property type="term" value="F:acyltransferase activity, transferring groups other than amino-acyl groups"/>
    <property type="evidence" value="ECO:0007669"/>
    <property type="project" value="InterPro"/>
</dbReference>
<evidence type="ECO:0000259" key="4">
    <source>
        <dbReference type="Pfam" id="PF19040"/>
    </source>
</evidence>
<dbReference type="InterPro" id="IPR043968">
    <property type="entry name" value="SGNH"/>
</dbReference>
<keyword evidence="2" id="KW-0812">Transmembrane</keyword>
<proteinExistence type="predicted"/>
<feature type="transmembrane region" description="Helical" evidence="2">
    <location>
        <begin position="54"/>
        <end position="72"/>
    </location>
</feature>
<protein>
    <recommendedName>
        <fullName evidence="7">Acyltransferase</fullName>
    </recommendedName>
</protein>
<dbReference type="AlphaFoldDB" id="S4XMM5"/>
<dbReference type="Proteomes" id="UP000014809">
    <property type="component" value="Chromosome"/>
</dbReference>
<evidence type="ECO:0000313" key="6">
    <source>
        <dbReference type="Proteomes" id="UP000014809"/>
    </source>
</evidence>
<keyword evidence="2" id="KW-0472">Membrane</keyword>
<evidence type="ECO:0000256" key="1">
    <source>
        <dbReference type="SAM" id="MobiDB-lite"/>
    </source>
</evidence>
<feature type="transmembrane region" description="Helical" evidence="2">
    <location>
        <begin position="248"/>
        <end position="268"/>
    </location>
</feature>
<feature type="compositionally biased region" description="Basic and acidic residues" evidence="1">
    <location>
        <begin position="770"/>
        <end position="782"/>
    </location>
</feature>
<dbReference type="HOGENOM" id="CLU_005679_10_1_11"/>
<dbReference type="PANTHER" id="PTHR23028">
    <property type="entry name" value="ACETYLTRANSFERASE"/>
    <property type="match status" value="1"/>
</dbReference>
<feature type="domain" description="Acyltransferase 3" evidence="3">
    <location>
        <begin position="29"/>
        <end position="382"/>
    </location>
</feature>
<dbReference type="STRING" id="1200352.A606_11370"/>
<feature type="transmembrane region" description="Helical" evidence="2">
    <location>
        <begin position="193"/>
        <end position="212"/>
    </location>
</feature>
<dbReference type="Pfam" id="PF19040">
    <property type="entry name" value="SGNH"/>
    <property type="match status" value="1"/>
</dbReference>
<feature type="transmembrane region" description="Helical" evidence="2">
    <location>
        <begin position="424"/>
        <end position="443"/>
    </location>
</feature>
<feature type="transmembrane region" description="Helical" evidence="2">
    <location>
        <begin position="274"/>
        <end position="293"/>
    </location>
</feature>
<evidence type="ECO:0008006" key="7">
    <source>
        <dbReference type="Google" id="ProtNLM"/>
    </source>
</evidence>
<dbReference type="PATRIC" id="fig|1200352.3.peg.2330"/>
<dbReference type="eggNOG" id="COG1835">
    <property type="taxonomic scope" value="Bacteria"/>
</dbReference>
<evidence type="ECO:0000313" key="5">
    <source>
        <dbReference type="EMBL" id="AGP31913.1"/>
    </source>
</evidence>
<dbReference type="GO" id="GO:0009103">
    <property type="term" value="P:lipopolysaccharide biosynthetic process"/>
    <property type="evidence" value="ECO:0007669"/>
    <property type="project" value="TreeGrafter"/>
</dbReference>